<dbReference type="Gene3D" id="3.60.15.10">
    <property type="entry name" value="Ribonuclease Z/Hydroxyacylglutathione hydrolase-like"/>
    <property type="match status" value="1"/>
</dbReference>
<keyword evidence="2" id="KW-0694">RNA-binding</keyword>
<evidence type="ECO:0000256" key="2">
    <source>
        <dbReference type="ARBA" id="ARBA00022884"/>
    </source>
</evidence>
<dbReference type="RefSeq" id="WP_084661479.1">
    <property type="nucleotide sequence ID" value="NZ_FWWY01000001.1"/>
</dbReference>
<gene>
    <name evidence="4" type="ORF">SAMN00768000_2023</name>
</gene>
<dbReference type="GO" id="GO:0003723">
    <property type="term" value="F:RNA binding"/>
    <property type="evidence" value="ECO:0007669"/>
    <property type="project" value="UniProtKB-KW"/>
</dbReference>
<sequence>MATIQFFGGVGVIGSSKIVIEQDGWRVLLDFGLEFNPGGGLYRQGIVPRLSHALSDRLRTGDAPWLSHIYDPDLAKGVDELKVGNDHKTAVFITHAHLDHIGLTGYIDPHIPIWASPDTIEIMRAAREAGEAFEGHWPSLRPLEAEKPLNFGPFTVTRYDVDHDIIGASGYSVATNSGLVAFTGDIRLHGRHPEKSLGFAHKVEGCTALVIEGTTLSFGFKDPIRTEYEVDQDFSKILKNTPGLVLLTVYPRNLERIQAFIKIAQAHHRDILWSEPTAAFLQAMGLDVRAFSEELLPDITKNPDHYVLQLIPSDWPLMLDLPLGPGSVFVHANGAPLGAFDPLWPVLQDWLRYVHTSFWSIGTGGHASPDGLRELLEIIHPKVVFPLHSQEPDRLWPPPGTKRWLPERGRIYDLDSI</sequence>
<dbReference type="OrthoDB" id="9803916at2"/>
<evidence type="ECO:0000256" key="1">
    <source>
        <dbReference type="ARBA" id="ARBA00022839"/>
    </source>
</evidence>
<dbReference type="AlphaFoldDB" id="A0A1W1WFS7"/>
<dbReference type="InterPro" id="IPR036866">
    <property type="entry name" value="RibonucZ/Hydroxyglut_hydro"/>
</dbReference>
<dbReference type="SUPFAM" id="SSF56281">
    <property type="entry name" value="Metallo-hydrolase/oxidoreductase"/>
    <property type="match status" value="1"/>
</dbReference>
<dbReference type="STRING" id="28034.BFX07_14940"/>
<keyword evidence="1" id="KW-0269">Exonuclease</keyword>
<evidence type="ECO:0000313" key="4">
    <source>
        <dbReference type="EMBL" id="SMC05095.1"/>
    </source>
</evidence>
<dbReference type="SMART" id="SM00849">
    <property type="entry name" value="Lactamase_B"/>
    <property type="match status" value="1"/>
</dbReference>
<protein>
    <submittedName>
        <fullName evidence="4">Ribonuclease J</fullName>
    </submittedName>
</protein>
<dbReference type="PANTHER" id="PTHR43694">
    <property type="entry name" value="RIBONUCLEASE J"/>
    <property type="match status" value="1"/>
</dbReference>
<accession>A0A1W1WFS7</accession>
<dbReference type="GO" id="GO:0004527">
    <property type="term" value="F:exonuclease activity"/>
    <property type="evidence" value="ECO:0007669"/>
    <property type="project" value="UniProtKB-KW"/>
</dbReference>
<dbReference type="Proteomes" id="UP000192660">
    <property type="component" value="Unassembled WGS sequence"/>
</dbReference>
<keyword evidence="1" id="KW-0378">Hydrolase</keyword>
<proteinExistence type="predicted"/>
<feature type="domain" description="Metallo-beta-lactamase" evidence="3">
    <location>
        <begin position="14"/>
        <end position="201"/>
    </location>
</feature>
<dbReference type="Gene3D" id="3.40.50.10710">
    <property type="entry name" value="Metallo-hydrolase/oxidoreductase"/>
    <property type="match status" value="1"/>
</dbReference>
<dbReference type="InterPro" id="IPR001279">
    <property type="entry name" value="Metallo-B-lactamas"/>
</dbReference>
<keyword evidence="1" id="KW-0540">Nuclease</keyword>
<dbReference type="InterPro" id="IPR042173">
    <property type="entry name" value="RNase_J_2"/>
</dbReference>
<dbReference type="EMBL" id="FWWY01000001">
    <property type="protein sequence ID" value="SMC05095.1"/>
    <property type="molecule type" value="Genomic_DNA"/>
</dbReference>
<evidence type="ECO:0000313" key="5">
    <source>
        <dbReference type="Proteomes" id="UP000192660"/>
    </source>
</evidence>
<evidence type="ECO:0000259" key="3">
    <source>
        <dbReference type="SMART" id="SM00849"/>
    </source>
</evidence>
<dbReference type="PANTHER" id="PTHR43694:SF1">
    <property type="entry name" value="RIBONUCLEASE J"/>
    <property type="match status" value="1"/>
</dbReference>
<reference evidence="5" key="1">
    <citation type="submission" date="2017-04" db="EMBL/GenBank/DDBJ databases">
        <authorList>
            <person name="Varghese N."/>
            <person name="Submissions S."/>
        </authorList>
    </citation>
    <scope>NUCLEOTIDE SEQUENCE [LARGE SCALE GENOMIC DNA]</scope>
    <source>
        <strain evidence="5">DSM 9293</strain>
    </source>
</reference>
<organism evidence="4 5">
    <name type="scientific">Sulfobacillus thermosulfidooxidans (strain DSM 9293 / VKM B-1269 / AT-1)</name>
    <dbReference type="NCBI Taxonomy" id="929705"/>
    <lineage>
        <taxon>Bacteria</taxon>
        <taxon>Bacillati</taxon>
        <taxon>Bacillota</taxon>
        <taxon>Clostridia</taxon>
        <taxon>Eubacteriales</taxon>
        <taxon>Clostridiales Family XVII. Incertae Sedis</taxon>
        <taxon>Sulfobacillus</taxon>
    </lineage>
</organism>
<name>A0A1W1WFS7_SULTA</name>
<keyword evidence="5" id="KW-1185">Reference proteome</keyword>
<dbReference type="Pfam" id="PF12706">
    <property type="entry name" value="Lactamase_B_2"/>
    <property type="match status" value="1"/>
</dbReference>